<feature type="transmembrane region" description="Helical" evidence="1">
    <location>
        <begin position="64"/>
        <end position="87"/>
    </location>
</feature>
<organism evidence="2 3">
    <name type="scientific">Jeotgalibacillus haloalkalitolerans</name>
    <dbReference type="NCBI Taxonomy" id="3104292"/>
    <lineage>
        <taxon>Bacteria</taxon>
        <taxon>Bacillati</taxon>
        <taxon>Bacillota</taxon>
        <taxon>Bacilli</taxon>
        <taxon>Bacillales</taxon>
        <taxon>Caryophanaceae</taxon>
        <taxon>Jeotgalibacillus</taxon>
    </lineage>
</organism>
<accession>A0ABU5KII6</accession>
<reference evidence="2 3" key="1">
    <citation type="submission" date="2023-12" db="EMBL/GenBank/DDBJ databases">
        <title>Jeotgalibacillus haloalkaliphilus sp. nov., a novel salt-tolerant bacteria, isolated from the estuary of the Fenhe River into the Yellow River.</title>
        <authorList>
            <person name="Li Y."/>
        </authorList>
    </citation>
    <scope>NUCLEOTIDE SEQUENCE [LARGE SCALE GENOMIC DNA]</scope>
    <source>
        <strain evidence="2 3">HH7-29</strain>
    </source>
</reference>
<dbReference type="EMBL" id="JAXQNN010000001">
    <property type="protein sequence ID" value="MDZ5710980.1"/>
    <property type="molecule type" value="Genomic_DNA"/>
</dbReference>
<evidence type="ECO:0000313" key="2">
    <source>
        <dbReference type="EMBL" id="MDZ5710980.1"/>
    </source>
</evidence>
<dbReference type="Proteomes" id="UP001292084">
    <property type="component" value="Unassembled WGS sequence"/>
</dbReference>
<keyword evidence="1" id="KW-0812">Transmembrane</keyword>
<feature type="transmembrane region" description="Helical" evidence="1">
    <location>
        <begin position="33"/>
        <end position="52"/>
    </location>
</feature>
<comment type="caution">
    <text evidence="2">The sequence shown here is derived from an EMBL/GenBank/DDBJ whole genome shotgun (WGS) entry which is preliminary data.</text>
</comment>
<proteinExistence type="predicted"/>
<keyword evidence="3" id="KW-1185">Reference proteome</keyword>
<evidence type="ECO:0000313" key="3">
    <source>
        <dbReference type="Proteomes" id="UP001292084"/>
    </source>
</evidence>
<keyword evidence="1" id="KW-1133">Transmembrane helix</keyword>
<evidence type="ECO:0000256" key="1">
    <source>
        <dbReference type="SAM" id="Phobius"/>
    </source>
</evidence>
<sequence length="118" mass="12871">MKINILFLIGGLILSAASKYLQFKYQSLIGDLLVFPAAVLLLLALLFSIPAYQEWFKNSATHSTALLLAITGGGAVLSFQLFAWLVFGRGTEAGYLMLIPFFILAALVIRLIFKLTGS</sequence>
<feature type="transmembrane region" description="Helical" evidence="1">
    <location>
        <begin position="93"/>
        <end position="113"/>
    </location>
</feature>
<gene>
    <name evidence="2" type="ORF">UFB30_02050</name>
</gene>
<keyword evidence="1" id="KW-0472">Membrane</keyword>
<protein>
    <submittedName>
        <fullName evidence="2">Uncharacterized protein</fullName>
    </submittedName>
</protein>
<name>A0ABU5KII6_9BACL</name>
<dbReference type="RefSeq" id="WP_322420005.1">
    <property type="nucleotide sequence ID" value="NZ_JAXQNN010000001.1"/>
</dbReference>